<keyword evidence="2" id="KW-1185">Reference proteome</keyword>
<name>A0A7K1V1C7_9NOCA</name>
<dbReference type="AlphaFoldDB" id="A0A7K1V1C7"/>
<dbReference type="EMBL" id="WRPP01000005">
    <property type="protein sequence ID" value="MVU80453.1"/>
    <property type="molecule type" value="Genomic_DNA"/>
</dbReference>
<comment type="caution">
    <text evidence="1">The sequence shown here is derived from an EMBL/GenBank/DDBJ whole genome shotgun (WGS) entry which is preliminary data.</text>
</comment>
<evidence type="ECO:0000313" key="1">
    <source>
        <dbReference type="EMBL" id="MVU80453.1"/>
    </source>
</evidence>
<dbReference type="Proteomes" id="UP000466794">
    <property type="component" value="Unassembled WGS sequence"/>
</dbReference>
<protein>
    <submittedName>
        <fullName evidence="1">Uncharacterized protein</fullName>
    </submittedName>
</protein>
<evidence type="ECO:0000313" key="2">
    <source>
        <dbReference type="Proteomes" id="UP000466794"/>
    </source>
</evidence>
<accession>A0A7K1V1C7</accession>
<proteinExistence type="predicted"/>
<gene>
    <name evidence="1" type="ORF">GPX89_24790</name>
</gene>
<dbReference type="RefSeq" id="WP_157390092.1">
    <property type="nucleotide sequence ID" value="NZ_WRPP01000005.1"/>
</dbReference>
<organism evidence="1 2">
    <name type="scientific">Nocardia terrae</name>
    <dbReference type="NCBI Taxonomy" id="2675851"/>
    <lineage>
        <taxon>Bacteria</taxon>
        <taxon>Bacillati</taxon>
        <taxon>Actinomycetota</taxon>
        <taxon>Actinomycetes</taxon>
        <taxon>Mycobacteriales</taxon>
        <taxon>Nocardiaceae</taxon>
        <taxon>Nocardia</taxon>
    </lineage>
</organism>
<sequence length="161" mass="17328">MESIARQDSPLRIVHGAKEFANSFPIAFQYGQPSEAEAKDELARQLNIHIPENWHMIRTQSTCQTGPKLNTCSLEGAFAGPASEFDRYPSLFLPSPVEIFDQPPAYPITCEGLAAKYALGLADRIDCAAQQHLALSGDAGNKVLIAGSATATTVLIGVTLR</sequence>
<reference evidence="1 2" key="1">
    <citation type="submission" date="2019-12" db="EMBL/GenBank/DDBJ databases">
        <title>Nocardia sp. nov. ET3-3 isolated from soil.</title>
        <authorList>
            <person name="Kanchanasin P."/>
            <person name="Tanasupawat S."/>
            <person name="Yuki M."/>
            <person name="Kudo T."/>
        </authorList>
    </citation>
    <scope>NUCLEOTIDE SEQUENCE [LARGE SCALE GENOMIC DNA]</scope>
    <source>
        <strain evidence="1 2">ET3-3</strain>
    </source>
</reference>